<feature type="transmembrane region" description="Helical" evidence="15">
    <location>
        <begin position="492"/>
        <end position="512"/>
    </location>
</feature>
<dbReference type="GO" id="GO:0097638">
    <property type="term" value="P:L-arginine import across plasma membrane"/>
    <property type="evidence" value="ECO:0007669"/>
    <property type="project" value="TreeGrafter"/>
</dbReference>
<dbReference type="Gene3D" id="3.30.40.10">
    <property type="entry name" value="Zinc/RING finger domain, C3HC4 (zinc finger)"/>
    <property type="match status" value="1"/>
</dbReference>
<evidence type="ECO:0000256" key="4">
    <source>
        <dbReference type="ARBA" id="ARBA00022692"/>
    </source>
</evidence>
<dbReference type="GO" id="GO:0006289">
    <property type="term" value="P:nucleotide-excision repair"/>
    <property type="evidence" value="ECO:0007669"/>
    <property type="project" value="InterPro"/>
</dbReference>
<dbReference type="GO" id="GO:0000439">
    <property type="term" value="C:transcription factor TFIIH core complex"/>
    <property type="evidence" value="ECO:0007669"/>
    <property type="project" value="InterPro"/>
</dbReference>
<dbReference type="PANTHER" id="PTHR43243">
    <property type="entry name" value="INNER MEMBRANE TRANSPORTER YGJI-RELATED"/>
    <property type="match status" value="1"/>
</dbReference>
<dbReference type="SUPFAM" id="SSF53300">
    <property type="entry name" value="vWA-like"/>
    <property type="match status" value="1"/>
</dbReference>
<keyword evidence="7" id="KW-0863">Zinc-finger</keyword>
<dbReference type="InterPro" id="IPR029485">
    <property type="entry name" value="CAT_C"/>
</dbReference>
<keyword evidence="5" id="KW-0479">Metal-binding</keyword>
<dbReference type="PANTHER" id="PTHR43243:SF95">
    <property type="entry name" value="LD37241P"/>
    <property type="match status" value="1"/>
</dbReference>
<feature type="transmembrane region" description="Helical" evidence="15">
    <location>
        <begin position="910"/>
        <end position="931"/>
    </location>
</feature>
<evidence type="ECO:0000259" key="16">
    <source>
        <dbReference type="PROSITE" id="PS50234"/>
    </source>
</evidence>
<dbReference type="SMART" id="SM00327">
    <property type="entry name" value="VWA"/>
    <property type="match status" value="1"/>
</dbReference>
<dbReference type="GO" id="GO:0006351">
    <property type="term" value="P:DNA-templated transcription"/>
    <property type="evidence" value="ECO:0007669"/>
    <property type="project" value="InterPro"/>
</dbReference>
<accession>A0A9J6BN46</accession>
<dbReference type="InterPro" id="IPR004595">
    <property type="entry name" value="TFIIH_C1-like_dom"/>
</dbReference>
<evidence type="ECO:0000256" key="13">
    <source>
        <dbReference type="ARBA" id="ARBA00023204"/>
    </source>
</evidence>
<dbReference type="PROSITE" id="PS00028">
    <property type="entry name" value="ZINC_FINGER_C2H2_1"/>
    <property type="match status" value="1"/>
</dbReference>
<evidence type="ECO:0000256" key="7">
    <source>
        <dbReference type="ARBA" id="ARBA00022771"/>
    </source>
</evidence>
<dbReference type="InterPro" id="IPR002035">
    <property type="entry name" value="VWF_A"/>
</dbReference>
<feature type="transmembrane region" description="Helical" evidence="15">
    <location>
        <begin position="831"/>
        <end position="849"/>
    </location>
</feature>
<dbReference type="PROSITE" id="PS50234">
    <property type="entry name" value="VWFA"/>
    <property type="match status" value="1"/>
</dbReference>
<feature type="domain" description="VWFA" evidence="16">
    <location>
        <begin position="61"/>
        <end position="237"/>
    </location>
</feature>
<evidence type="ECO:0000256" key="9">
    <source>
        <dbReference type="ARBA" id="ARBA00022989"/>
    </source>
</evidence>
<dbReference type="FunFam" id="3.40.50.410:FF:000015">
    <property type="entry name" value="General transcription factor IIH subunit 2"/>
    <property type="match status" value="1"/>
</dbReference>
<keyword evidence="4 15" id="KW-0812">Transmembrane</keyword>
<dbReference type="Pfam" id="PF04056">
    <property type="entry name" value="Ssl1"/>
    <property type="match status" value="1"/>
</dbReference>
<keyword evidence="8" id="KW-0862">Zinc</keyword>
<evidence type="ECO:0000256" key="12">
    <source>
        <dbReference type="ARBA" id="ARBA00023163"/>
    </source>
</evidence>
<evidence type="ECO:0000313" key="18">
    <source>
        <dbReference type="Proteomes" id="UP001107558"/>
    </source>
</evidence>
<keyword evidence="10" id="KW-0805">Transcription regulation</keyword>
<dbReference type="SMART" id="SM01047">
    <property type="entry name" value="C1_4"/>
    <property type="match status" value="1"/>
</dbReference>
<evidence type="ECO:0000256" key="14">
    <source>
        <dbReference type="ARBA" id="ARBA00023242"/>
    </source>
</evidence>
<comment type="similarity">
    <text evidence="3">Belongs to the GTF2H2 family.</text>
</comment>
<feature type="transmembrane region" description="Helical" evidence="15">
    <location>
        <begin position="970"/>
        <end position="990"/>
    </location>
</feature>
<feature type="transmembrane region" description="Helical" evidence="15">
    <location>
        <begin position="943"/>
        <end position="964"/>
    </location>
</feature>
<dbReference type="InterPro" id="IPR013083">
    <property type="entry name" value="Znf_RING/FYVE/PHD"/>
</dbReference>
<keyword evidence="14" id="KW-0539">Nucleus</keyword>
<keyword evidence="13" id="KW-0234">DNA repair</keyword>
<dbReference type="Pfam" id="PF07975">
    <property type="entry name" value="C1_4"/>
    <property type="match status" value="1"/>
</dbReference>
<evidence type="ECO:0000256" key="3">
    <source>
        <dbReference type="ARBA" id="ARBA00006092"/>
    </source>
</evidence>
<dbReference type="InterPro" id="IPR036465">
    <property type="entry name" value="vWFA_dom_sf"/>
</dbReference>
<dbReference type="EMBL" id="JADBJN010000003">
    <property type="protein sequence ID" value="KAG5671300.1"/>
    <property type="molecule type" value="Genomic_DNA"/>
</dbReference>
<feature type="transmembrane region" description="Helical" evidence="15">
    <location>
        <begin position="614"/>
        <end position="633"/>
    </location>
</feature>
<comment type="subcellular location">
    <subcellularLocation>
        <location evidence="2">Membrane</location>
        <topology evidence="2">Multi-pass membrane protein</topology>
    </subcellularLocation>
    <subcellularLocation>
        <location evidence="1">Nucleus</location>
    </subcellularLocation>
</comment>
<keyword evidence="6" id="KW-0227">DNA damage</keyword>
<dbReference type="NCBIfam" id="TIGR00622">
    <property type="entry name" value="ssl1"/>
    <property type="match status" value="1"/>
</dbReference>
<dbReference type="SUPFAM" id="SSF57889">
    <property type="entry name" value="Cysteine-rich domain"/>
    <property type="match status" value="1"/>
</dbReference>
<dbReference type="InterPro" id="IPR002293">
    <property type="entry name" value="AA/rel_permease1"/>
</dbReference>
<feature type="transmembrane region" description="Helical" evidence="15">
    <location>
        <begin position="749"/>
        <end position="777"/>
    </location>
</feature>
<feature type="transmembrane region" description="Helical" evidence="15">
    <location>
        <begin position="661"/>
        <end position="681"/>
    </location>
</feature>
<dbReference type="AlphaFoldDB" id="A0A9J6BN46"/>
<evidence type="ECO:0000256" key="8">
    <source>
        <dbReference type="ARBA" id="ARBA00022833"/>
    </source>
</evidence>
<evidence type="ECO:0000256" key="5">
    <source>
        <dbReference type="ARBA" id="ARBA00022723"/>
    </source>
</evidence>
<dbReference type="InterPro" id="IPR013087">
    <property type="entry name" value="Znf_C2H2_type"/>
</dbReference>
<comment type="caution">
    <text evidence="17">The sequence shown here is derived from an EMBL/GenBank/DDBJ whole genome shotgun (WGS) entry which is preliminary data.</text>
</comment>
<evidence type="ECO:0000256" key="15">
    <source>
        <dbReference type="SAM" id="Phobius"/>
    </source>
</evidence>
<evidence type="ECO:0000313" key="17">
    <source>
        <dbReference type="EMBL" id="KAG5671300.1"/>
    </source>
</evidence>
<evidence type="ECO:0000256" key="1">
    <source>
        <dbReference type="ARBA" id="ARBA00004123"/>
    </source>
</evidence>
<gene>
    <name evidence="17" type="ORF">PVAND_001505</name>
</gene>
<proteinExistence type="inferred from homology"/>
<dbReference type="Gene3D" id="1.20.1740.10">
    <property type="entry name" value="Amino acid/polyamine transporter I"/>
    <property type="match status" value="1"/>
</dbReference>
<dbReference type="GO" id="GO:0005886">
    <property type="term" value="C:plasma membrane"/>
    <property type="evidence" value="ECO:0007669"/>
    <property type="project" value="TreeGrafter"/>
</dbReference>
<dbReference type="GO" id="GO:0015189">
    <property type="term" value="F:L-lysine transmembrane transporter activity"/>
    <property type="evidence" value="ECO:0007669"/>
    <property type="project" value="TreeGrafter"/>
</dbReference>
<dbReference type="Pfam" id="PF13906">
    <property type="entry name" value="AA_permease_C"/>
    <property type="match status" value="1"/>
</dbReference>
<sequence length="1032" mass="114929">MADEDEVKEYRWETGYEKTWEEIREDESGLIASSIHDIIQKAKRKRQELKKSGSRLGMMRHIYIIIDCSDAMSIPDLKPTRFLNTIKMLQLFIEEFFDQNPISQLGIILLKNKRAEKLSDLAGNYKNHVKMLQGISKMTLTGEPSIQNGLEMALQTLKMIPAHASREVLMILGSLTTCDPGDISETIQSLKQENVRCSVISLSAETRIMRYMTTETQGIYSAILDETHYKDQLFQHIEPLQATVSQECSLIKMGFPHGIVHDANKKEASMMSLCMCHLDATTTTQENKRQISISGYYCPQCQAKYCELPVECVVCGLTLVLAPHLARSYHHLFPIANFIEVPNSNQASHCFGCQKQFQNSDKNLYKCPRCEKLYCIDCDIFIHDTLHTCVGCSALPQKTQKNNNYDGNNIIRIRHSSLNKYISKKFDSNNKAFAMSLWTALTRKKRNNTSEETKLARVLNLFDLTFLGVGATLGLGVYVLAGSVAYEQAGPAVTISFLIAAIASAFAGLCYAEFAARVPRAGSAYVYSYVSVGEFVAFTIGWNLILEYVIGTSSVARGLSGYIDALFDNKMGTFWRSIMPMDIEFLAEYPDFFSFVIVMILAILLSIGVKESTFLNNIFTAVNLTTVCIVLIAGGMNINTKNWAIKKEDIPEGIDGGNGGFMPYGIAGIMAGAAKCFYGFVGFDCVATTGEEAKNPKRNIPLAIVISLVIIFFAYFGISTVLTMMLPYYEQDPIAPFPSAFDAIGWITVKWIVSVGAVFALCTSLLGALFPLPRVLYAMGNDGLLYKTMKRVHPKTKTPFIATMLSGFLAALMATIFNLHQLIDMMSIGTLLAYTIVAICVLILHYEIVPEQIGENEMKFTVSSAVSQLANIKFCKDPNTMTSNIVKFCVSAFCVLCVALCALLKYDLTFINVVLLAIICAGILLTIFVMMRQPKDTITELTFKVPCVPLLPCLSIFINLYLMFQLDGATWIRFGVWVAIGYLIYFTYGIKKSEEGKLEKEEKSVEYKKESKNGDASVKVEAISTKSVQSKF</sequence>
<keyword evidence="11 15" id="KW-0472">Membrane</keyword>
<evidence type="ECO:0000256" key="10">
    <source>
        <dbReference type="ARBA" id="ARBA00023015"/>
    </source>
</evidence>
<feature type="transmembrane region" description="Helical" evidence="15">
    <location>
        <begin position="702"/>
        <end position="729"/>
    </location>
</feature>
<dbReference type="CDD" id="cd01453">
    <property type="entry name" value="vWA_transcription_factor_IIH_type"/>
    <property type="match status" value="1"/>
</dbReference>
<evidence type="ECO:0000256" key="11">
    <source>
        <dbReference type="ARBA" id="ARBA00023136"/>
    </source>
</evidence>
<dbReference type="InterPro" id="IPR007198">
    <property type="entry name" value="Ssl1-like"/>
</dbReference>
<dbReference type="FunFam" id="1.20.1740.10:FF:000010">
    <property type="entry name" value="probable cationic amino acid transporter"/>
    <property type="match status" value="1"/>
</dbReference>
<organism evidence="17 18">
    <name type="scientific">Polypedilum vanderplanki</name>
    <name type="common">Sleeping chironomid midge</name>
    <dbReference type="NCBI Taxonomy" id="319348"/>
    <lineage>
        <taxon>Eukaryota</taxon>
        <taxon>Metazoa</taxon>
        <taxon>Ecdysozoa</taxon>
        <taxon>Arthropoda</taxon>
        <taxon>Hexapoda</taxon>
        <taxon>Insecta</taxon>
        <taxon>Pterygota</taxon>
        <taxon>Neoptera</taxon>
        <taxon>Endopterygota</taxon>
        <taxon>Diptera</taxon>
        <taxon>Nematocera</taxon>
        <taxon>Chironomoidea</taxon>
        <taxon>Chironomidae</taxon>
        <taxon>Chironominae</taxon>
        <taxon>Polypedilum</taxon>
        <taxon>Polypedilum</taxon>
    </lineage>
</organism>
<evidence type="ECO:0000256" key="2">
    <source>
        <dbReference type="ARBA" id="ARBA00004141"/>
    </source>
</evidence>
<dbReference type="GO" id="GO:0000064">
    <property type="term" value="F:L-ornithine transmembrane transporter activity"/>
    <property type="evidence" value="ECO:0007669"/>
    <property type="project" value="TreeGrafter"/>
</dbReference>
<keyword evidence="9 15" id="KW-1133">Transmembrane helix</keyword>
<dbReference type="Proteomes" id="UP001107558">
    <property type="component" value="Chromosome 3"/>
</dbReference>
<keyword evidence="18" id="KW-1185">Reference proteome</keyword>
<dbReference type="Pfam" id="PF13520">
    <property type="entry name" value="AA_permease_2"/>
    <property type="match status" value="1"/>
</dbReference>
<keyword evidence="12" id="KW-0804">Transcription</keyword>
<feature type="transmembrane region" description="Helical" evidence="15">
    <location>
        <begin position="589"/>
        <end position="607"/>
    </location>
</feature>
<feature type="transmembrane region" description="Helical" evidence="15">
    <location>
        <begin position="798"/>
        <end position="819"/>
    </location>
</feature>
<dbReference type="InterPro" id="IPR012170">
    <property type="entry name" value="TFIIH_SSL1/p44"/>
</dbReference>
<dbReference type="OrthoDB" id="3900342at2759"/>
<evidence type="ECO:0000256" key="6">
    <source>
        <dbReference type="ARBA" id="ARBA00022763"/>
    </source>
</evidence>
<dbReference type="InterPro" id="IPR046349">
    <property type="entry name" value="C1-like_sf"/>
</dbReference>
<reference evidence="17" key="1">
    <citation type="submission" date="2021-03" db="EMBL/GenBank/DDBJ databases">
        <title>Chromosome level genome of the anhydrobiotic midge Polypedilum vanderplanki.</title>
        <authorList>
            <person name="Yoshida Y."/>
            <person name="Kikawada T."/>
            <person name="Gusev O."/>
        </authorList>
    </citation>
    <scope>NUCLEOTIDE SEQUENCE</scope>
    <source>
        <strain evidence="17">NIAS01</strain>
        <tissue evidence="17">Whole body or cell culture</tissue>
    </source>
</reference>
<name>A0A9J6BN46_POLVA</name>
<feature type="transmembrane region" description="Helical" evidence="15">
    <location>
        <begin position="524"/>
        <end position="545"/>
    </location>
</feature>
<feature type="transmembrane region" description="Helical" evidence="15">
    <location>
        <begin position="885"/>
        <end position="904"/>
    </location>
</feature>
<dbReference type="GO" id="GO:0061459">
    <property type="term" value="F:L-arginine transmembrane transporter activity"/>
    <property type="evidence" value="ECO:0007669"/>
    <property type="project" value="TreeGrafter"/>
</dbReference>
<protein>
    <recommendedName>
        <fullName evidence="16">VWFA domain-containing protein</fullName>
    </recommendedName>
</protein>
<dbReference type="Gene3D" id="3.40.50.410">
    <property type="entry name" value="von Willebrand factor, type A domain"/>
    <property type="match status" value="1"/>
</dbReference>
<feature type="transmembrane region" description="Helical" evidence="15">
    <location>
        <begin position="464"/>
        <end position="486"/>
    </location>
</feature>
<dbReference type="GO" id="GO:0008270">
    <property type="term" value="F:zinc ion binding"/>
    <property type="evidence" value="ECO:0007669"/>
    <property type="project" value="UniProtKB-KW"/>
</dbReference>